<evidence type="ECO:0000313" key="1">
    <source>
        <dbReference type="EMBL" id="KAJ9049465.1"/>
    </source>
</evidence>
<keyword evidence="2" id="KW-1185">Reference proteome</keyword>
<gene>
    <name evidence="1" type="ORF">DSO57_1024170</name>
</gene>
<reference evidence="1" key="1">
    <citation type="submission" date="2022-04" db="EMBL/GenBank/DDBJ databases">
        <title>Genome of the entomopathogenic fungus Entomophthora muscae.</title>
        <authorList>
            <person name="Elya C."/>
            <person name="Lovett B.R."/>
            <person name="Lee E."/>
            <person name="Macias A.M."/>
            <person name="Hajek A.E."/>
            <person name="De Bivort B.L."/>
            <person name="Kasson M.T."/>
            <person name="De Fine Licht H.H."/>
            <person name="Stajich J.E."/>
        </authorList>
    </citation>
    <scope>NUCLEOTIDE SEQUENCE</scope>
    <source>
        <strain evidence="1">Berkeley</strain>
    </source>
</reference>
<accession>A0ACC2RHL3</accession>
<sequence length="68" mass="7109">MTPKSAFLASASSLASPSKSPPVPALTSSSSSTSSLNNFISLQQLRPVIQLLLQQKSLNFHLANISPA</sequence>
<protein>
    <submittedName>
        <fullName evidence="1">Uncharacterized protein</fullName>
    </submittedName>
</protein>
<comment type="caution">
    <text evidence="1">The sequence shown here is derived from an EMBL/GenBank/DDBJ whole genome shotgun (WGS) entry which is preliminary data.</text>
</comment>
<proteinExistence type="predicted"/>
<dbReference type="EMBL" id="QTSX02007229">
    <property type="protein sequence ID" value="KAJ9049465.1"/>
    <property type="molecule type" value="Genomic_DNA"/>
</dbReference>
<organism evidence="1 2">
    <name type="scientific">Entomophthora muscae</name>
    <dbReference type="NCBI Taxonomy" id="34485"/>
    <lineage>
        <taxon>Eukaryota</taxon>
        <taxon>Fungi</taxon>
        <taxon>Fungi incertae sedis</taxon>
        <taxon>Zoopagomycota</taxon>
        <taxon>Entomophthoromycotina</taxon>
        <taxon>Entomophthoromycetes</taxon>
        <taxon>Entomophthorales</taxon>
        <taxon>Entomophthoraceae</taxon>
        <taxon>Entomophthora</taxon>
    </lineage>
</organism>
<dbReference type="Proteomes" id="UP001165960">
    <property type="component" value="Unassembled WGS sequence"/>
</dbReference>
<name>A0ACC2RHL3_9FUNG</name>
<evidence type="ECO:0000313" key="2">
    <source>
        <dbReference type="Proteomes" id="UP001165960"/>
    </source>
</evidence>